<dbReference type="GO" id="GO:0016757">
    <property type="term" value="F:glycosyltransferase activity"/>
    <property type="evidence" value="ECO:0007669"/>
    <property type="project" value="UniProtKB-KW"/>
</dbReference>
<evidence type="ECO:0000256" key="2">
    <source>
        <dbReference type="ARBA" id="ARBA00022679"/>
    </source>
</evidence>
<evidence type="ECO:0000313" key="3">
    <source>
        <dbReference type="EMBL" id="CAI9776979.1"/>
    </source>
</evidence>
<dbReference type="PANTHER" id="PTHR46039:SF5">
    <property type="entry name" value="SUCROSE-PHOSPHATE SYNTHASE 3-RELATED"/>
    <property type="match status" value="1"/>
</dbReference>
<evidence type="ECO:0000313" key="4">
    <source>
        <dbReference type="Proteomes" id="UP000834106"/>
    </source>
</evidence>
<dbReference type="InterPro" id="IPR044161">
    <property type="entry name" value="SPS"/>
</dbReference>
<dbReference type="Proteomes" id="UP000834106">
    <property type="component" value="Chromosome 15"/>
</dbReference>
<keyword evidence="1" id="KW-0328">Glycosyltransferase</keyword>
<sequence length="198" mass="22203">MQLTEFLESGNIKVNDFDALICSSGCEVYYHEDGEKPCPDPDYASHIDYRWGSDGLKKTIWKLMNTSVNDVKSGAVIEEDAKSSNCHCLSYLIKDSNKVNIVHLWYFLVRWRLNLANMYVILGKTGDTDYEELIAGTYKTIILKEVVEKGSEELLRTAGSYLRDDIVPKDSPLIAYVSGEAIAEEIANTLKQVSSSGM</sequence>
<organism evidence="3 4">
    <name type="scientific">Fraxinus pennsylvanica</name>
    <dbReference type="NCBI Taxonomy" id="56036"/>
    <lineage>
        <taxon>Eukaryota</taxon>
        <taxon>Viridiplantae</taxon>
        <taxon>Streptophyta</taxon>
        <taxon>Embryophyta</taxon>
        <taxon>Tracheophyta</taxon>
        <taxon>Spermatophyta</taxon>
        <taxon>Magnoliopsida</taxon>
        <taxon>eudicotyledons</taxon>
        <taxon>Gunneridae</taxon>
        <taxon>Pentapetalae</taxon>
        <taxon>asterids</taxon>
        <taxon>lamiids</taxon>
        <taxon>Lamiales</taxon>
        <taxon>Oleaceae</taxon>
        <taxon>Oleeae</taxon>
        <taxon>Fraxinus</taxon>
    </lineage>
</organism>
<keyword evidence="4" id="KW-1185">Reference proteome</keyword>
<gene>
    <name evidence="3" type="ORF">FPE_LOCUS24409</name>
</gene>
<dbReference type="PANTHER" id="PTHR46039">
    <property type="entry name" value="SUCROSE-PHOSPHATE SYNTHASE 3-RELATED"/>
    <property type="match status" value="1"/>
</dbReference>
<reference evidence="3" key="1">
    <citation type="submission" date="2023-05" db="EMBL/GenBank/DDBJ databases">
        <authorList>
            <person name="Huff M."/>
        </authorList>
    </citation>
    <scope>NUCLEOTIDE SEQUENCE</scope>
</reference>
<protein>
    <submittedName>
        <fullName evidence="3">Uncharacterized protein</fullName>
    </submittedName>
</protein>
<proteinExistence type="predicted"/>
<dbReference type="AlphaFoldDB" id="A0AAD2E4H7"/>
<keyword evidence="2" id="KW-0808">Transferase</keyword>
<dbReference type="EMBL" id="OU503050">
    <property type="protein sequence ID" value="CAI9776979.1"/>
    <property type="molecule type" value="Genomic_DNA"/>
</dbReference>
<name>A0AAD2E4H7_9LAMI</name>
<accession>A0AAD2E4H7</accession>
<evidence type="ECO:0000256" key="1">
    <source>
        <dbReference type="ARBA" id="ARBA00022676"/>
    </source>
</evidence>